<accession>B1I0D7</accession>
<dbReference type="AlphaFoldDB" id="B1I0D7"/>
<dbReference type="EnsemblBacteria" id="ACA42296">
    <property type="protein sequence ID" value="ACA42296"/>
    <property type="gene ID" value="Bsph_p066"/>
</dbReference>
<dbReference type="EMBL" id="CP000818">
    <property type="protein sequence ID" value="ACA42296.1"/>
    <property type="molecule type" value="Genomic_DNA"/>
</dbReference>
<dbReference type="KEGG" id="lsp:Bsph_p066"/>
<dbReference type="RefSeq" id="WP_012291703.1">
    <property type="nucleotide sequence ID" value="NC_010381.1"/>
</dbReference>
<geneLocation type="plasmid" evidence="1 2">
    <name>pBsph</name>
</geneLocation>
<evidence type="ECO:0000313" key="2">
    <source>
        <dbReference type="Proteomes" id="UP000002164"/>
    </source>
</evidence>
<protein>
    <submittedName>
        <fullName evidence="1">Uncharacterized protein</fullName>
    </submittedName>
</protein>
<name>B1I0D7_LYSSC</name>
<organism evidence="1 2">
    <name type="scientific">Lysinibacillus sphaericus (strain C3-41)</name>
    <dbReference type="NCBI Taxonomy" id="444177"/>
    <lineage>
        <taxon>Bacteria</taxon>
        <taxon>Bacillati</taxon>
        <taxon>Bacillota</taxon>
        <taxon>Bacilli</taxon>
        <taxon>Bacillales</taxon>
        <taxon>Bacillaceae</taxon>
        <taxon>Lysinibacillus</taxon>
    </lineage>
</organism>
<gene>
    <name evidence="1" type="ordered locus">Bsph_p066</name>
</gene>
<dbReference type="Proteomes" id="UP000002164">
    <property type="component" value="Plasmid pBsph"/>
</dbReference>
<proteinExistence type="predicted"/>
<sequence length="133" mass="14843">MGGQITNNTPEVLMVYGPPNNNEYDNGTYIAKSGLISDKNIDVDGFYVPADRKIKQFSGIVVDGPVAVKFINGIHFTVTQEGAIYIVDRPNFGLFKPSEYCRPTNYPKCVNWDIPNWTYPEVLSTCADCINKI</sequence>
<reference evidence="1 2" key="1">
    <citation type="journal article" date="2008" name="J. Bacteriol.">
        <title>Complete genome sequence of the mosquitocidal bacterium Bacillus sphaericus C3-41 and comparison with those of closely related Bacillus species.</title>
        <authorList>
            <person name="Hu X."/>
            <person name="Fan W."/>
            <person name="Han B."/>
            <person name="Liu H."/>
            <person name="Zheng D."/>
            <person name="Li Q."/>
            <person name="Dong W."/>
            <person name="Yan J."/>
            <person name="Gao M."/>
            <person name="Berry C."/>
            <person name="Yuan Z."/>
        </authorList>
    </citation>
    <scope>NUCLEOTIDE SEQUENCE [LARGE SCALE GENOMIC DNA]</scope>
    <source>
        <strain evidence="1 2">C3-41</strain>
        <plasmid evidence="1 2">pBsph</plasmid>
    </source>
</reference>
<evidence type="ECO:0000313" key="1">
    <source>
        <dbReference type="EMBL" id="ACA42296.1"/>
    </source>
</evidence>
<keyword evidence="1" id="KW-0614">Plasmid</keyword>
<dbReference type="HOGENOM" id="CLU_1923320_0_0_9"/>